<comment type="caution">
    <text evidence="3">The sequence shown here is derived from an EMBL/GenBank/DDBJ whole genome shotgun (WGS) entry which is preliminary data.</text>
</comment>
<dbReference type="SUPFAM" id="SSF63748">
    <property type="entry name" value="Tudor/PWWP/MBT"/>
    <property type="match status" value="1"/>
</dbReference>
<evidence type="ECO:0000313" key="4">
    <source>
        <dbReference type="Proteomes" id="UP000759537"/>
    </source>
</evidence>
<dbReference type="SUPFAM" id="SSF52113">
    <property type="entry name" value="BRCT domain"/>
    <property type="match status" value="2"/>
</dbReference>
<dbReference type="InterPro" id="IPR047250">
    <property type="entry name" value="BRCT_p53bp1-like_rpt2"/>
</dbReference>
<proteinExistence type="predicted"/>
<organism evidence="3 4">
    <name type="scientific">Russula ochroleuca</name>
    <dbReference type="NCBI Taxonomy" id="152965"/>
    <lineage>
        <taxon>Eukaryota</taxon>
        <taxon>Fungi</taxon>
        <taxon>Dikarya</taxon>
        <taxon>Basidiomycota</taxon>
        <taxon>Agaricomycotina</taxon>
        <taxon>Agaricomycetes</taxon>
        <taxon>Russulales</taxon>
        <taxon>Russulaceae</taxon>
        <taxon>Russula</taxon>
    </lineage>
</organism>
<dbReference type="InterPro" id="IPR041297">
    <property type="entry name" value="Crb2_Tudor"/>
</dbReference>
<name>A0A9P5MTZ0_9AGAM</name>
<feature type="compositionally biased region" description="Polar residues" evidence="1">
    <location>
        <begin position="164"/>
        <end position="175"/>
    </location>
</feature>
<dbReference type="AlphaFoldDB" id="A0A9P5MTZ0"/>
<dbReference type="InterPro" id="IPR047249">
    <property type="entry name" value="BRCT_p53bp1-like_rpt1"/>
</dbReference>
<dbReference type="Gene3D" id="3.40.50.10190">
    <property type="entry name" value="BRCT domain"/>
    <property type="match status" value="1"/>
</dbReference>
<feature type="compositionally biased region" description="Basic and acidic residues" evidence="1">
    <location>
        <begin position="46"/>
        <end position="65"/>
    </location>
</feature>
<dbReference type="InterPro" id="IPR001357">
    <property type="entry name" value="BRCT_dom"/>
</dbReference>
<dbReference type="Proteomes" id="UP000759537">
    <property type="component" value="Unassembled WGS sequence"/>
</dbReference>
<reference evidence="3" key="1">
    <citation type="submission" date="2019-10" db="EMBL/GenBank/DDBJ databases">
        <authorList>
            <consortium name="DOE Joint Genome Institute"/>
            <person name="Kuo A."/>
            <person name="Miyauchi S."/>
            <person name="Kiss E."/>
            <person name="Drula E."/>
            <person name="Kohler A."/>
            <person name="Sanchez-Garcia M."/>
            <person name="Andreopoulos B."/>
            <person name="Barry K.W."/>
            <person name="Bonito G."/>
            <person name="Buee M."/>
            <person name="Carver A."/>
            <person name="Chen C."/>
            <person name="Cichocki N."/>
            <person name="Clum A."/>
            <person name="Culley D."/>
            <person name="Crous P.W."/>
            <person name="Fauchery L."/>
            <person name="Girlanda M."/>
            <person name="Hayes R."/>
            <person name="Keri Z."/>
            <person name="LaButti K."/>
            <person name="Lipzen A."/>
            <person name="Lombard V."/>
            <person name="Magnuson J."/>
            <person name="Maillard F."/>
            <person name="Morin E."/>
            <person name="Murat C."/>
            <person name="Nolan M."/>
            <person name="Ohm R."/>
            <person name="Pangilinan J."/>
            <person name="Pereira M."/>
            <person name="Perotto S."/>
            <person name="Peter M."/>
            <person name="Riley R."/>
            <person name="Sitrit Y."/>
            <person name="Stielow B."/>
            <person name="Szollosi G."/>
            <person name="Zifcakova L."/>
            <person name="Stursova M."/>
            <person name="Spatafora J.W."/>
            <person name="Tedersoo L."/>
            <person name="Vaario L.-M."/>
            <person name="Yamada A."/>
            <person name="Yan M."/>
            <person name="Wang P."/>
            <person name="Xu J."/>
            <person name="Bruns T."/>
            <person name="Baldrian P."/>
            <person name="Vilgalys R."/>
            <person name="Henrissat B."/>
            <person name="Grigoriev I.V."/>
            <person name="Hibbett D."/>
            <person name="Nagy L.G."/>
            <person name="Martin F.M."/>
        </authorList>
    </citation>
    <scope>NUCLEOTIDE SEQUENCE</scope>
    <source>
        <strain evidence="3">Prilba</strain>
    </source>
</reference>
<dbReference type="Gene3D" id="2.30.30.140">
    <property type="match status" value="1"/>
</dbReference>
<feature type="compositionally biased region" description="Basic residues" evidence="1">
    <location>
        <begin position="574"/>
        <end position="589"/>
    </location>
</feature>
<feature type="region of interest" description="Disordered" evidence="1">
    <location>
        <begin position="348"/>
        <end position="616"/>
    </location>
</feature>
<dbReference type="Pfam" id="PF18115">
    <property type="entry name" value="Tudor_3"/>
    <property type="match status" value="1"/>
</dbReference>
<accession>A0A9P5MTZ0</accession>
<dbReference type="EMBL" id="WHVB01000011">
    <property type="protein sequence ID" value="KAF8478595.1"/>
    <property type="molecule type" value="Genomic_DNA"/>
</dbReference>
<evidence type="ECO:0000256" key="1">
    <source>
        <dbReference type="SAM" id="MobiDB-lite"/>
    </source>
</evidence>
<feature type="compositionally biased region" description="Polar residues" evidence="1">
    <location>
        <begin position="310"/>
        <end position="332"/>
    </location>
</feature>
<sequence length="1030" mass="112642">MPVDPGPSDFSSSSYDSVPPLHFHGLAMTQTQTQVASSAEATGEGDAGRESRAVKRRKVSQDSKLHLSPKAPPKASNELSETRPTSPSGSRLKRRRSPSVTSADSFGEPEEWEDPARVFLTSNRQFEVPLSELGRRAAQGEFQEGHHSMARTPPHPTPREPTQVELSSIERSSASGPGATKVQQPGLKSDGALSQVSDVSTGAQGRNRSPVFDIPDDASTPPVMSNPGSMDYLDARPDDYPATQPLVLENQDINTTQVSHVIESRQTQTSINSESSKGSRPPRNTRNILSMVNPEKKWRLQRGEQLLQAALQNESDGQTQPSATVPGSSYVPSTGRKLFDQLAAKMVVGQQSSPRHDLERQSDSALPPLDEDSREAVIVPDSEPPESANVSSTSAQPHLLTPPKDPPRVDPSLLRPTPVPSMAVEDEDSQHGNEKGDQTDDDDDEDIPLLLTMRRPDTGAAPPSTKVNNPRGLKRPRQTVETKVPNSRGIFPRDNEIPSSVPERDHRSSVAPPSPKRTRREGKERNDTGEDVFVPSRRSDQVTPAPDEDSTQPADDLPKDTEDDAPALQDSKPSSKRRRPPPVTRRKAAYKSAPRMASNTPSMLSGTRSTKKTKNHIPTATRVFALWKNDAAYFSGIVSEQAGQSDRFKIHFDDGDEDLVDLKNLRRLELRIGDRVSIVESQEKATIANVDGQHQGIVTVQLADEPPAELEVEVLGLKIQSRAIKSQWGNRTINADEIVTLVPRTKHETPSSLRNSSASLNKKALSKVGIVVTLSVGSDWEKEKETIMKIIKTNGGTVLDDWSDILSLVGEYSSNKKRWVITSDSIGTEMKDDIQQVFLVSDAANAKPRFLTALALGIPCLSVEWLKYLSSGQCTIMDWPSYLLPAGYSDSLGARVTQMVDLDWGSTLDHLTGIMSNNVATKLFSKKSVLVLGPEYFPLPAKGKKGTSGVVDEKSNDGGRFISRIIVSMGAARVEAVPELKYSSDPDLKDFQYVVVKDLHERPSVGGEKFVSVEWVKDCLIAGRMFPPRV</sequence>
<feature type="region of interest" description="Disordered" evidence="1">
    <location>
        <begin position="1"/>
        <end position="242"/>
    </location>
</feature>
<gene>
    <name evidence="3" type="ORF">DFH94DRAFT_750918</name>
</gene>
<feature type="region of interest" description="Disordered" evidence="1">
    <location>
        <begin position="257"/>
        <end position="294"/>
    </location>
</feature>
<reference evidence="3" key="2">
    <citation type="journal article" date="2020" name="Nat. Commun.">
        <title>Large-scale genome sequencing of mycorrhizal fungi provides insights into the early evolution of symbiotic traits.</title>
        <authorList>
            <person name="Miyauchi S."/>
            <person name="Kiss E."/>
            <person name="Kuo A."/>
            <person name="Drula E."/>
            <person name="Kohler A."/>
            <person name="Sanchez-Garcia M."/>
            <person name="Morin E."/>
            <person name="Andreopoulos B."/>
            <person name="Barry K.W."/>
            <person name="Bonito G."/>
            <person name="Buee M."/>
            <person name="Carver A."/>
            <person name="Chen C."/>
            <person name="Cichocki N."/>
            <person name="Clum A."/>
            <person name="Culley D."/>
            <person name="Crous P.W."/>
            <person name="Fauchery L."/>
            <person name="Girlanda M."/>
            <person name="Hayes R.D."/>
            <person name="Keri Z."/>
            <person name="LaButti K."/>
            <person name="Lipzen A."/>
            <person name="Lombard V."/>
            <person name="Magnuson J."/>
            <person name="Maillard F."/>
            <person name="Murat C."/>
            <person name="Nolan M."/>
            <person name="Ohm R.A."/>
            <person name="Pangilinan J."/>
            <person name="Pereira M.F."/>
            <person name="Perotto S."/>
            <person name="Peter M."/>
            <person name="Pfister S."/>
            <person name="Riley R."/>
            <person name="Sitrit Y."/>
            <person name="Stielow J.B."/>
            <person name="Szollosi G."/>
            <person name="Zifcakova L."/>
            <person name="Stursova M."/>
            <person name="Spatafora J.W."/>
            <person name="Tedersoo L."/>
            <person name="Vaario L.M."/>
            <person name="Yamada A."/>
            <person name="Yan M."/>
            <person name="Wang P."/>
            <person name="Xu J."/>
            <person name="Bruns T."/>
            <person name="Baldrian P."/>
            <person name="Vilgalys R."/>
            <person name="Dunand C."/>
            <person name="Henrissat B."/>
            <person name="Grigoriev I.V."/>
            <person name="Hibbett D."/>
            <person name="Nagy L.G."/>
            <person name="Martin F.M."/>
        </authorList>
    </citation>
    <scope>NUCLEOTIDE SEQUENCE</scope>
    <source>
        <strain evidence="3">Prilba</strain>
    </source>
</reference>
<feature type="region of interest" description="Disordered" evidence="1">
    <location>
        <begin position="309"/>
        <end position="332"/>
    </location>
</feature>
<evidence type="ECO:0000259" key="2">
    <source>
        <dbReference type="PROSITE" id="PS50172"/>
    </source>
</evidence>
<dbReference type="CDD" id="cd17745">
    <property type="entry name" value="BRCT_p53bp1_rpt1"/>
    <property type="match status" value="1"/>
</dbReference>
<keyword evidence="4" id="KW-1185">Reference proteome</keyword>
<feature type="compositionally biased region" description="Polar residues" evidence="1">
    <location>
        <begin position="257"/>
        <end position="290"/>
    </location>
</feature>
<feature type="compositionally biased region" description="Polar residues" evidence="1">
    <location>
        <begin position="597"/>
        <end position="608"/>
    </location>
</feature>
<feature type="compositionally biased region" description="Polar residues" evidence="1">
    <location>
        <begin position="77"/>
        <end position="89"/>
    </location>
</feature>
<dbReference type="PROSITE" id="PS50172">
    <property type="entry name" value="BRCT"/>
    <property type="match status" value="1"/>
</dbReference>
<feature type="domain" description="BRCT" evidence="2">
    <location>
        <begin position="760"/>
        <end position="866"/>
    </location>
</feature>
<feature type="compositionally biased region" description="Polar residues" evidence="1">
    <location>
        <begin position="28"/>
        <end position="40"/>
    </location>
</feature>
<feature type="compositionally biased region" description="Polar residues" evidence="1">
    <location>
        <begin position="192"/>
        <end position="207"/>
    </location>
</feature>
<feature type="compositionally biased region" description="Basic and acidic residues" evidence="1">
    <location>
        <begin position="491"/>
        <end position="508"/>
    </location>
</feature>
<feature type="compositionally biased region" description="Basic and acidic residues" evidence="1">
    <location>
        <begin position="429"/>
        <end position="438"/>
    </location>
</feature>
<dbReference type="CDD" id="cd17724">
    <property type="entry name" value="BRCT_p53bp1_rpt2"/>
    <property type="match status" value="1"/>
</dbReference>
<evidence type="ECO:0000313" key="3">
    <source>
        <dbReference type="EMBL" id="KAF8478595.1"/>
    </source>
</evidence>
<feature type="compositionally biased region" description="Low complexity" evidence="1">
    <location>
        <begin position="1"/>
        <end position="20"/>
    </location>
</feature>
<dbReference type="InterPro" id="IPR036420">
    <property type="entry name" value="BRCT_dom_sf"/>
</dbReference>
<dbReference type="OrthoDB" id="129353at2759"/>
<protein>
    <recommendedName>
        <fullName evidence="2">BRCT domain-containing protein</fullName>
    </recommendedName>
</protein>